<dbReference type="EMBL" id="CAJVPT010027722">
    <property type="protein sequence ID" value="CAG8684806.1"/>
    <property type="molecule type" value="Genomic_DNA"/>
</dbReference>
<evidence type="ECO:0000313" key="1">
    <source>
        <dbReference type="EMBL" id="CAG8684806.1"/>
    </source>
</evidence>
<comment type="caution">
    <text evidence="1">The sequence shown here is derived from an EMBL/GenBank/DDBJ whole genome shotgun (WGS) entry which is preliminary data.</text>
</comment>
<organism evidence="1 2">
    <name type="scientific">Acaulospora colombiana</name>
    <dbReference type="NCBI Taxonomy" id="27376"/>
    <lineage>
        <taxon>Eukaryota</taxon>
        <taxon>Fungi</taxon>
        <taxon>Fungi incertae sedis</taxon>
        <taxon>Mucoromycota</taxon>
        <taxon>Glomeromycotina</taxon>
        <taxon>Glomeromycetes</taxon>
        <taxon>Diversisporales</taxon>
        <taxon>Acaulosporaceae</taxon>
        <taxon>Acaulospora</taxon>
    </lineage>
</organism>
<evidence type="ECO:0000313" key="2">
    <source>
        <dbReference type="Proteomes" id="UP000789525"/>
    </source>
</evidence>
<keyword evidence="2" id="KW-1185">Reference proteome</keyword>
<name>A0ACA9P0X9_9GLOM</name>
<dbReference type="Proteomes" id="UP000789525">
    <property type="component" value="Unassembled WGS sequence"/>
</dbReference>
<sequence length="259" mass="28320">RFALGRGERSVSDNGPDEQHLIVERLRHLAVNDSIPPTHTQELEEAAEAEAQVVDVPADYGQESELTTCGLNGSALVSTLQVTRPPKPTRSIYRLVQKGKTAAVAIQNLDPGLSHQFLAPSSNATISYWVSLVANLLPSPLQWRQTNREDVEIGMLTIEGTPLPSSFGSPLTRTARRASPTRALTMPLNNDELDYSSSIMHRRPSHGANTNRLNQSRRSEHRSLQLAGAGSIPAATPHLIYAAEQTSSFTDDEEDDIKK</sequence>
<feature type="non-terminal residue" evidence="1">
    <location>
        <position position="1"/>
    </location>
</feature>
<reference evidence="1" key="1">
    <citation type="submission" date="2021-06" db="EMBL/GenBank/DDBJ databases">
        <authorList>
            <person name="Kallberg Y."/>
            <person name="Tangrot J."/>
            <person name="Rosling A."/>
        </authorList>
    </citation>
    <scope>NUCLEOTIDE SEQUENCE</scope>
    <source>
        <strain evidence="1">CL356</strain>
    </source>
</reference>
<accession>A0ACA9P0X9</accession>
<gene>
    <name evidence="1" type="ORF">ACOLOM_LOCUS9504</name>
</gene>
<protein>
    <submittedName>
        <fullName evidence="1">1831_t:CDS:1</fullName>
    </submittedName>
</protein>
<proteinExistence type="predicted"/>